<evidence type="ECO:0000256" key="3">
    <source>
        <dbReference type="ARBA" id="ARBA00022452"/>
    </source>
</evidence>
<dbReference type="NCBIfam" id="TIGR04057">
    <property type="entry name" value="SusC_RagA_signa"/>
    <property type="match status" value="1"/>
</dbReference>
<accession>A0A1H4FNA5</accession>
<dbReference type="Gene3D" id="2.40.170.20">
    <property type="entry name" value="TonB-dependent receptor, beta-barrel domain"/>
    <property type="match status" value="1"/>
</dbReference>
<keyword evidence="5" id="KW-0732">Signal</keyword>
<dbReference type="InterPro" id="IPR039426">
    <property type="entry name" value="TonB-dep_rcpt-like"/>
</dbReference>
<evidence type="ECO:0000256" key="4">
    <source>
        <dbReference type="ARBA" id="ARBA00022692"/>
    </source>
</evidence>
<keyword evidence="3 8" id="KW-1134">Transmembrane beta strand</keyword>
<keyword evidence="7 8" id="KW-0998">Cell outer membrane</keyword>
<evidence type="ECO:0000259" key="10">
    <source>
        <dbReference type="Pfam" id="PF07715"/>
    </source>
</evidence>
<feature type="domain" description="TonB-dependent receptor plug" evidence="10">
    <location>
        <begin position="223"/>
        <end position="341"/>
    </location>
</feature>
<dbReference type="InterPro" id="IPR023997">
    <property type="entry name" value="TonB-dep_OMP_SusC/RagA_CS"/>
</dbReference>
<evidence type="ECO:0000259" key="9">
    <source>
        <dbReference type="Pfam" id="PF07660"/>
    </source>
</evidence>
<dbReference type="Pfam" id="PF13715">
    <property type="entry name" value="CarbopepD_reg_2"/>
    <property type="match status" value="1"/>
</dbReference>
<dbReference type="InterPro" id="IPR011662">
    <property type="entry name" value="Secretin/TonB_short_N"/>
</dbReference>
<organism evidence="11 13">
    <name type="scientific">Bacteroides xylanisolvens</name>
    <dbReference type="NCBI Taxonomy" id="371601"/>
    <lineage>
        <taxon>Bacteria</taxon>
        <taxon>Pseudomonadati</taxon>
        <taxon>Bacteroidota</taxon>
        <taxon>Bacteroidia</taxon>
        <taxon>Bacteroidales</taxon>
        <taxon>Bacteroidaceae</taxon>
        <taxon>Bacteroides</taxon>
    </lineage>
</organism>
<comment type="similarity">
    <text evidence="8">Belongs to the TonB-dependent receptor family.</text>
</comment>
<name>A0A1H4FNA5_9BACE</name>
<dbReference type="Gene3D" id="2.170.130.10">
    <property type="entry name" value="TonB-dependent receptor, plug domain"/>
    <property type="match status" value="1"/>
</dbReference>
<dbReference type="GO" id="GO:0015344">
    <property type="term" value="F:siderophore uptake transmembrane transporter activity"/>
    <property type="evidence" value="ECO:0007669"/>
    <property type="project" value="TreeGrafter"/>
</dbReference>
<reference evidence="13 14" key="1">
    <citation type="submission" date="2016-10" db="EMBL/GenBank/DDBJ databases">
        <authorList>
            <person name="de Groot N.N."/>
        </authorList>
    </citation>
    <scope>NUCLEOTIDE SEQUENCE [LARGE SCALE GENOMIC DNA]</scope>
    <source>
        <strain evidence="12 14">NLAE-zl-C202</strain>
        <strain evidence="11 13">NLAE-zl-G339</strain>
    </source>
</reference>
<dbReference type="Gene3D" id="2.60.40.1120">
    <property type="entry name" value="Carboxypeptidase-like, regulatory domain"/>
    <property type="match status" value="1"/>
</dbReference>
<gene>
    <name evidence="11" type="ORF">SAMN04487924_12170</name>
    <name evidence="12" type="ORF">SAMN05216250_14221</name>
</gene>
<evidence type="ECO:0000313" key="12">
    <source>
        <dbReference type="EMBL" id="SFN67762.1"/>
    </source>
</evidence>
<proteinExistence type="inferred from homology"/>
<evidence type="ECO:0000313" key="13">
    <source>
        <dbReference type="Proteomes" id="UP000183040"/>
    </source>
</evidence>
<dbReference type="NCBIfam" id="TIGR04056">
    <property type="entry name" value="OMP_RagA_SusC"/>
    <property type="match status" value="1"/>
</dbReference>
<keyword evidence="2 8" id="KW-0813">Transport</keyword>
<feature type="domain" description="Secretin/TonB short N-terminal" evidence="9">
    <location>
        <begin position="70"/>
        <end position="118"/>
    </location>
</feature>
<dbReference type="EMBL" id="FNRP01000021">
    <property type="protein sequence ID" value="SEA98765.1"/>
    <property type="molecule type" value="Genomic_DNA"/>
</dbReference>
<evidence type="ECO:0000256" key="1">
    <source>
        <dbReference type="ARBA" id="ARBA00004571"/>
    </source>
</evidence>
<dbReference type="Proteomes" id="UP000183766">
    <property type="component" value="Unassembled WGS sequence"/>
</dbReference>
<dbReference type="EMBL" id="FOUM01000042">
    <property type="protein sequence ID" value="SFN67762.1"/>
    <property type="molecule type" value="Genomic_DNA"/>
</dbReference>
<dbReference type="Proteomes" id="UP000183040">
    <property type="component" value="Unassembled WGS sequence"/>
</dbReference>
<dbReference type="InterPro" id="IPR008969">
    <property type="entry name" value="CarboxyPept-like_regulatory"/>
</dbReference>
<dbReference type="GO" id="GO:0044718">
    <property type="term" value="P:siderophore transmembrane transport"/>
    <property type="evidence" value="ECO:0007669"/>
    <property type="project" value="TreeGrafter"/>
</dbReference>
<dbReference type="RefSeq" id="WP_074707338.1">
    <property type="nucleotide sequence ID" value="NZ_FNRP01000021.1"/>
</dbReference>
<dbReference type="AlphaFoldDB" id="A0A1H4FNA5"/>
<sequence length="1138" mass="127453">MKLISIRKMKKRINVPANVKMGRICAIWLFCIALQAISIPILAQSAKITLRLKNVTVEEVLTSIENQTEYRFLYNKDIVDVSRIVSITVKNERMTLVLDKLFKGQGVSYTIEKRQIVLNKVSARPQDNKQPVKVTGKVVDESGEALPGVTVMIEGATQGTITGIDGNYQLQVPEGSTLKFTSIGYTTYTQKITRPMTLNVTMKEDSKQLDEVVVVGYGTTTRKNLTTSIATVKTEKISRAATSNMSQMLLGRAAGLEATLTSPQPGGAVDLSIRGAGTPIFIVDGVMMPSTSLEVGNGNQVMPNSINRSGLAGLNPADIESIEVLKDASASIYGIGAANGVVLITTKKGTETRPQITYEGNYSIVKNYPYLEPLSGEEYMNVANIFNKENYLFTNGMYPYGDKPFDNKWVPQFSPQQIAAAQTTDWLDCVLKDGSINNHNITITGGSKLLKYYLSGNYYKQEGTVENSAMERYALRTNISSQLLPFLKLTAIVNVNENEYTNSTSGGGGGGNGYDAIQSALTYPSYLPIRGEDGKPTLYSNYPNPAEMIKVSDRTKTSGYYLNFAADVDIIKDMLSFRLMYGINKENANRNLYVPSDIYFMDMYKSRGHLGYVERRNQTMEGTLTFKKQFGDLLRVDAVVGMGRYTNDSNGLELDYEQINDHIAADKVEAAEGAFYPTSFRAADERRSQFARASVDVLDRYVVAATIRRDGTDKFFPGKKYAYFPSVSLAWKLSNEPFMKHISWIDQLKIRGSYGQTGNDNLGSSLYGTFSLAAQYIKFSNNSVTYVPYLLSGPDYPNVTWEKTTMKNIGIDFSVLKDRIWGSFDMFRNDVTNLLGYDSASPLSMTSSVPMNYGHYVRYGWDATINSLNFEIPRVFKWTSQLTLSHHNAVWKERMPNYYYEEYRIRKNEPVNAYYYYETEGVINIDKSNMPESQKSLPADAQQPGYPIIKDANGDNKITIDDVKMRNTLPKIHIGFGNTFVYKDFDLDVFMYGQFGRTRYNYAYRWALVGDVYYTSPKNSNKYVYTIWNSQTNQNGNRRGIASTKAVALPGNVGFEEDYQNASFVRVRNITLGYNLSGKKLGRVGDYVSSIRVFVDCQNPFTFTKFVGVDPEIKTGGDGSKAEYPMTRTYSFGAKICF</sequence>
<evidence type="ECO:0000256" key="7">
    <source>
        <dbReference type="ARBA" id="ARBA00023237"/>
    </source>
</evidence>
<dbReference type="Pfam" id="PF07660">
    <property type="entry name" value="STN"/>
    <property type="match status" value="1"/>
</dbReference>
<dbReference type="SUPFAM" id="SSF56935">
    <property type="entry name" value="Porins"/>
    <property type="match status" value="1"/>
</dbReference>
<keyword evidence="4 8" id="KW-0812">Transmembrane</keyword>
<evidence type="ECO:0000313" key="11">
    <source>
        <dbReference type="EMBL" id="SEA98765.1"/>
    </source>
</evidence>
<comment type="subcellular location">
    <subcellularLocation>
        <location evidence="1 8">Cell outer membrane</location>
        <topology evidence="1 8">Multi-pass membrane protein</topology>
    </subcellularLocation>
</comment>
<evidence type="ECO:0000256" key="2">
    <source>
        <dbReference type="ARBA" id="ARBA00022448"/>
    </source>
</evidence>
<keyword evidence="6 8" id="KW-0472">Membrane</keyword>
<dbReference type="Pfam" id="PF07715">
    <property type="entry name" value="Plug"/>
    <property type="match status" value="1"/>
</dbReference>
<dbReference type="InterPro" id="IPR023996">
    <property type="entry name" value="TonB-dep_OMP_SusC/RagA"/>
</dbReference>
<dbReference type="InterPro" id="IPR012910">
    <property type="entry name" value="Plug_dom"/>
</dbReference>
<evidence type="ECO:0000256" key="5">
    <source>
        <dbReference type="ARBA" id="ARBA00022729"/>
    </source>
</evidence>
<dbReference type="PANTHER" id="PTHR30069">
    <property type="entry name" value="TONB-DEPENDENT OUTER MEMBRANE RECEPTOR"/>
    <property type="match status" value="1"/>
</dbReference>
<dbReference type="GO" id="GO:0009279">
    <property type="term" value="C:cell outer membrane"/>
    <property type="evidence" value="ECO:0007669"/>
    <property type="project" value="UniProtKB-SubCell"/>
</dbReference>
<dbReference type="InterPro" id="IPR037066">
    <property type="entry name" value="Plug_dom_sf"/>
</dbReference>
<evidence type="ECO:0000313" key="14">
    <source>
        <dbReference type="Proteomes" id="UP000183766"/>
    </source>
</evidence>
<dbReference type="PANTHER" id="PTHR30069:SF29">
    <property type="entry name" value="HEMOGLOBIN AND HEMOGLOBIN-HAPTOGLOBIN-BINDING PROTEIN 1-RELATED"/>
    <property type="match status" value="1"/>
</dbReference>
<evidence type="ECO:0000256" key="8">
    <source>
        <dbReference type="PROSITE-ProRule" id="PRU01360"/>
    </source>
</evidence>
<evidence type="ECO:0000256" key="6">
    <source>
        <dbReference type="ARBA" id="ARBA00023136"/>
    </source>
</evidence>
<dbReference type="InterPro" id="IPR036942">
    <property type="entry name" value="Beta-barrel_TonB_sf"/>
</dbReference>
<dbReference type="SUPFAM" id="SSF49464">
    <property type="entry name" value="Carboxypeptidase regulatory domain-like"/>
    <property type="match status" value="1"/>
</dbReference>
<dbReference type="PROSITE" id="PS52016">
    <property type="entry name" value="TONB_DEPENDENT_REC_3"/>
    <property type="match status" value="1"/>
</dbReference>
<protein>
    <submittedName>
        <fullName evidence="11">TonB-linked outer membrane protein, SusC/RagA family</fullName>
    </submittedName>
</protein>